<evidence type="ECO:0000313" key="2">
    <source>
        <dbReference type="Proteomes" id="UP000283975"/>
    </source>
</evidence>
<sequence>MSEIIDSLRRAVETTVEAMDLLDLGYATVESISPLSLSIKKTNLKVTEPVAVMSDNVRYRSVNVQGQRVVINPGLSVGDKVIFLKANAGQNYVVISKV</sequence>
<reference evidence="1 2" key="1">
    <citation type="submission" date="2018-08" db="EMBL/GenBank/DDBJ databases">
        <title>A genome reference for cultivated species of the human gut microbiota.</title>
        <authorList>
            <person name="Zou Y."/>
            <person name="Xue W."/>
            <person name="Luo G."/>
        </authorList>
    </citation>
    <scope>NUCLEOTIDE SEQUENCE [LARGE SCALE GENOMIC DNA]</scope>
    <source>
        <strain evidence="1 2">AM35-14</strain>
    </source>
</reference>
<name>A0A414AFN0_9FIRM</name>
<evidence type="ECO:0000313" key="1">
    <source>
        <dbReference type="EMBL" id="RHC46377.1"/>
    </source>
</evidence>
<organism evidence="1 2">
    <name type="scientific">Enterocloster bolteae</name>
    <dbReference type="NCBI Taxonomy" id="208479"/>
    <lineage>
        <taxon>Bacteria</taxon>
        <taxon>Bacillati</taxon>
        <taxon>Bacillota</taxon>
        <taxon>Clostridia</taxon>
        <taxon>Lachnospirales</taxon>
        <taxon>Lachnospiraceae</taxon>
        <taxon>Enterocloster</taxon>
    </lineage>
</organism>
<dbReference type="RefSeq" id="WP_119206020.1">
    <property type="nucleotide sequence ID" value="NZ_JAWEXQ010000026.1"/>
</dbReference>
<dbReference type="InterPro" id="IPR022555">
    <property type="entry name" value="DUF2577"/>
</dbReference>
<proteinExistence type="predicted"/>
<dbReference type="EMBL" id="QSHZ01000063">
    <property type="protein sequence ID" value="RHC46377.1"/>
    <property type="molecule type" value="Genomic_DNA"/>
</dbReference>
<accession>A0A414AFN0</accession>
<dbReference type="AlphaFoldDB" id="A0A414AFN0"/>
<protein>
    <submittedName>
        <fullName evidence="1">DUF2577 domain-containing protein</fullName>
    </submittedName>
</protein>
<dbReference type="Pfam" id="PF10844">
    <property type="entry name" value="DUF2577"/>
    <property type="match status" value="1"/>
</dbReference>
<comment type="caution">
    <text evidence="1">The sequence shown here is derived from an EMBL/GenBank/DDBJ whole genome shotgun (WGS) entry which is preliminary data.</text>
</comment>
<gene>
    <name evidence="1" type="ORF">DW839_31325</name>
</gene>
<dbReference type="Proteomes" id="UP000283975">
    <property type="component" value="Unassembled WGS sequence"/>
</dbReference>